<dbReference type="KEGG" id="zmk:HG535_0A01500"/>
<accession>A0A7H9AXA1</accession>
<feature type="domain" description="C3H1-type" evidence="12">
    <location>
        <begin position="94"/>
        <end position="116"/>
    </location>
</feature>
<keyword evidence="9 11" id="KW-0539">Nucleus</keyword>
<dbReference type="GeneID" id="59233848"/>
<dbReference type="RefSeq" id="XP_037141940.1">
    <property type="nucleotide sequence ID" value="XM_037286045.1"/>
</dbReference>
<feature type="domain" description="C3H1-type" evidence="12">
    <location>
        <begin position="56"/>
        <end position="87"/>
    </location>
</feature>
<feature type="zinc finger region" description="C3H1-type" evidence="10">
    <location>
        <begin position="94"/>
        <end position="116"/>
    </location>
</feature>
<keyword evidence="14" id="KW-1185">Reference proteome</keyword>
<dbReference type="OrthoDB" id="1914176at2759"/>
<keyword evidence="3 11" id="KW-0507">mRNA processing</keyword>
<proteinExistence type="inferred from homology"/>
<dbReference type="InterPro" id="IPR045348">
    <property type="entry name" value="CPSF4/Yth1"/>
</dbReference>
<evidence type="ECO:0000256" key="8">
    <source>
        <dbReference type="ARBA" id="ARBA00022884"/>
    </source>
</evidence>
<dbReference type="SMART" id="SM00356">
    <property type="entry name" value="ZnF_C3H1"/>
    <property type="match status" value="5"/>
</dbReference>
<evidence type="ECO:0000256" key="7">
    <source>
        <dbReference type="ARBA" id="ARBA00022833"/>
    </source>
</evidence>
<dbReference type="PROSITE" id="PS50103">
    <property type="entry name" value="ZF_C3H1"/>
    <property type="match status" value="5"/>
</dbReference>
<comment type="function">
    <text evidence="11">Component of the cleavage factor I (CF I) involved in pre-mRNA 3'-end processing.</text>
</comment>
<dbReference type="PANTHER" id="PTHR23102:SF24">
    <property type="entry name" value="CLEAVAGE AND POLYADENYLATION SPECIFICITY FACTOR SUBUNIT 4"/>
    <property type="match status" value="1"/>
</dbReference>
<feature type="zinc finger region" description="C3H1-type" evidence="10">
    <location>
        <begin position="117"/>
        <end position="145"/>
    </location>
</feature>
<dbReference type="GO" id="GO:0003723">
    <property type="term" value="F:RNA binding"/>
    <property type="evidence" value="ECO:0007669"/>
    <property type="project" value="UniProtKB-UniRule"/>
</dbReference>
<evidence type="ECO:0000256" key="4">
    <source>
        <dbReference type="ARBA" id="ARBA00022723"/>
    </source>
</evidence>
<dbReference type="Pfam" id="PF14608">
    <property type="entry name" value="zf-CCCH_2"/>
    <property type="match status" value="3"/>
</dbReference>
<evidence type="ECO:0000259" key="12">
    <source>
        <dbReference type="PROSITE" id="PS50103"/>
    </source>
</evidence>
<dbReference type="GO" id="GO:0008270">
    <property type="term" value="F:zinc ion binding"/>
    <property type="evidence" value="ECO:0007669"/>
    <property type="project" value="UniProtKB-KW"/>
</dbReference>
<dbReference type="PANTHER" id="PTHR23102">
    <property type="entry name" value="CLEAVAGE AND POLYADENYLATION SPECIFICITY FACTOR SUBUNIT 4-RELATED"/>
    <property type="match status" value="1"/>
</dbReference>
<dbReference type="EMBL" id="CP058604">
    <property type="protein sequence ID" value="QLG70212.1"/>
    <property type="molecule type" value="Genomic_DNA"/>
</dbReference>
<evidence type="ECO:0000256" key="5">
    <source>
        <dbReference type="ARBA" id="ARBA00022737"/>
    </source>
</evidence>
<dbReference type="GO" id="GO:0031124">
    <property type="term" value="P:mRNA 3'-end processing"/>
    <property type="evidence" value="ECO:0007669"/>
    <property type="project" value="UniProtKB-UniRule"/>
</dbReference>
<gene>
    <name evidence="13" type="ORF">HG535_0A01500</name>
</gene>
<evidence type="ECO:0000256" key="6">
    <source>
        <dbReference type="ARBA" id="ARBA00022771"/>
    </source>
</evidence>
<keyword evidence="8 11" id="KW-0694">RNA-binding</keyword>
<dbReference type="Gene3D" id="4.10.1000.10">
    <property type="entry name" value="Zinc finger, CCCH-type"/>
    <property type="match status" value="2"/>
</dbReference>
<evidence type="ECO:0000313" key="14">
    <source>
        <dbReference type="Proteomes" id="UP000509704"/>
    </source>
</evidence>
<keyword evidence="7 10" id="KW-0862">Zinc</keyword>
<comment type="similarity">
    <text evidence="2 11">Belongs to the CPSF4/YTH1 family.</text>
</comment>
<sequence>MITLYLALKITKFLTESRFKQVLDMSVKMSVVHPDTSEYPFKFEPFLRQEYSFSLDPDRPICEYYNPREGPSSCPRGVSCPKKHVLPIFHNKIVCKHWLRGLCKKNDQCEYLHEYNLRKMPECVFYSKNGYCTQTPECQYLHIDPQSKIALCEDYEMGFCPLGPLCKKRHIKKVLCPRYSTGFCPLGKLCDMAHPKFKMPSSISRLRIKKDEEINTRKSDLEKERRLNAIINGEIDL</sequence>
<dbReference type="InterPro" id="IPR000571">
    <property type="entry name" value="Znf_CCCH"/>
</dbReference>
<feature type="domain" description="C3H1-type" evidence="12">
    <location>
        <begin position="117"/>
        <end position="145"/>
    </location>
</feature>
<keyword evidence="5 11" id="KW-0677">Repeat</keyword>
<feature type="domain" description="C3H1-type" evidence="12">
    <location>
        <begin position="175"/>
        <end position="197"/>
    </location>
</feature>
<dbReference type="AlphaFoldDB" id="A0A7H9AXA1"/>
<keyword evidence="6 10" id="KW-0863">Zinc-finger</keyword>
<feature type="zinc finger region" description="C3H1-type" evidence="10">
    <location>
        <begin position="56"/>
        <end position="87"/>
    </location>
</feature>
<evidence type="ECO:0000313" key="13">
    <source>
        <dbReference type="EMBL" id="QLG70212.1"/>
    </source>
</evidence>
<evidence type="ECO:0000256" key="2">
    <source>
        <dbReference type="ARBA" id="ARBA00008907"/>
    </source>
</evidence>
<evidence type="ECO:0000256" key="10">
    <source>
        <dbReference type="PROSITE-ProRule" id="PRU00723"/>
    </source>
</evidence>
<evidence type="ECO:0000256" key="3">
    <source>
        <dbReference type="ARBA" id="ARBA00022664"/>
    </source>
</evidence>
<dbReference type="Proteomes" id="UP000509704">
    <property type="component" value="Chromosome 1"/>
</dbReference>
<comment type="subcellular location">
    <subcellularLocation>
        <location evidence="1 11">Nucleus</location>
    </subcellularLocation>
</comment>
<reference evidence="13 14" key="1">
    <citation type="submission" date="2020-07" db="EMBL/GenBank/DDBJ databases">
        <title>The yeast mating-type switching endonuclease HO is a domesticated member of an unorthodox homing genetic element family.</title>
        <authorList>
            <person name="Coughlan A.Y."/>
            <person name="Lombardi L."/>
            <person name="Braun-Galleani S."/>
            <person name="Martos A.R."/>
            <person name="Galeote V."/>
            <person name="Bigey F."/>
            <person name="Dequin S."/>
            <person name="Byrne K.P."/>
            <person name="Wolfe K.H."/>
        </authorList>
    </citation>
    <scope>NUCLEOTIDE SEQUENCE [LARGE SCALE GENOMIC DNA]</scope>
    <source>
        <strain evidence="13 14">NRRL Y-6702</strain>
    </source>
</reference>
<keyword evidence="4 10" id="KW-0479">Metal-binding</keyword>
<dbReference type="GO" id="GO:0005634">
    <property type="term" value="C:nucleus"/>
    <property type="evidence" value="ECO:0007669"/>
    <property type="project" value="UniProtKB-SubCell"/>
</dbReference>
<organism evidence="13 14">
    <name type="scientific">Zygotorulaspora mrakii</name>
    <name type="common">Zygosaccharomyces mrakii</name>
    <dbReference type="NCBI Taxonomy" id="42260"/>
    <lineage>
        <taxon>Eukaryota</taxon>
        <taxon>Fungi</taxon>
        <taxon>Dikarya</taxon>
        <taxon>Ascomycota</taxon>
        <taxon>Saccharomycotina</taxon>
        <taxon>Saccharomycetes</taxon>
        <taxon>Saccharomycetales</taxon>
        <taxon>Saccharomycetaceae</taxon>
        <taxon>Zygotorulaspora</taxon>
    </lineage>
</organism>
<dbReference type="FunFam" id="4.10.1000.10:FF:000012">
    <property type="entry name" value="cleavage and polyadenylation specificity factor subunit 4"/>
    <property type="match status" value="1"/>
</dbReference>
<feature type="zinc finger region" description="C3H1-type" evidence="10">
    <location>
        <begin position="175"/>
        <end position="197"/>
    </location>
</feature>
<dbReference type="InterPro" id="IPR036855">
    <property type="entry name" value="Znf_CCCH_sf"/>
</dbReference>
<feature type="domain" description="C3H1-type" evidence="12">
    <location>
        <begin position="146"/>
        <end position="173"/>
    </location>
</feature>
<dbReference type="SUPFAM" id="SSF90229">
    <property type="entry name" value="CCCH zinc finger"/>
    <property type="match status" value="1"/>
</dbReference>
<evidence type="ECO:0000256" key="9">
    <source>
        <dbReference type="ARBA" id="ARBA00023242"/>
    </source>
</evidence>
<protein>
    <recommendedName>
        <fullName evidence="11">mRNA 3'-end-processing protein</fullName>
    </recommendedName>
</protein>
<evidence type="ECO:0000256" key="1">
    <source>
        <dbReference type="ARBA" id="ARBA00004123"/>
    </source>
</evidence>
<name>A0A7H9AXA1_ZYGMR</name>
<evidence type="ECO:0000256" key="11">
    <source>
        <dbReference type="RuleBase" id="RU369008"/>
    </source>
</evidence>
<feature type="zinc finger region" description="C3H1-type" evidence="10">
    <location>
        <begin position="146"/>
        <end position="173"/>
    </location>
</feature>